<gene>
    <name evidence="1" type="ORF">AN957_03020</name>
</gene>
<keyword evidence="2" id="KW-1185">Reference proteome</keyword>
<name>A0A0Q3U3R5_9BACI</name>
<sequence>MSKFKVKGLDKLQKQLKNMESAAKELEKTTSISFDELFITSFMSKNTKFDSFDEFLNAGNFKVESQDDFEAIPEDDMDQHVMKNTNFKDWQTMLETATQEYIQKKLGF</sequence>
<dbReference type="EMBL" id="LJIX01000006">
    <property type="protein sequence ID" value="KQL17682.1"/>
    <property type="molecule type" value="Genomic_DNA"/>
</dbReference>
<reference evidence="1 2" key="1">
    <citation type="submission" date="2015-09" db="EMBL/GenBank/DDBJ databases">
        <title>Genome sequencing project for genomic taxonomy and phylogenomics of Bacillus-like bacteria.</title>
        <authorList>
            <person name="Liu B."/>
            <person name="Wang J."/>
            <person name="Zhu Y."/>
            <person name="Liu G."/>
            <person name="Chen Q."/>
            <person name="Chen Z."/>
            <person name="Lan J."/>
            <person name="Che J."/>
            <person name="Ge C."/>
            <person name="Shi H."/>
            <person name="Pan Z."/>
            <person name="Liu X."/>
        </authorList>
    </citation>
    <scope>NUCLEOTIDE SEQUENCE [LARGE SCALE GENOMIC DNA]</scope>
    <source>
        <strain evidence="1 2">FJAT-18043</strain>
    </source>
</reference>
<dbReference type="PATRIC" id="fig|1637975.4.peg.267"/>
<evidence type="ECO:0000313" key="1">
    <source>
        <dbReference type="EMBL" id="KQL17682.1"/>
    </source>
</evidence>
<accession>A0A0Q3U3R5</accession>
<dbReference type="AlphaFoldDB" id="A0A0Q3U3R5"/>
<comment type="caution">
    <text evidence="1">The sequence shown here is derived from an EMBL/GenBank/DDBJ whole genome shotgun (WGS) entry which is preliminary data.</text>
</comment>
<protein>
    <submittedName>
        <fullName evidence="1">Uncharacterized protein</fullName>
    </submittedName>
</protein>
<organism evidence="1 2">
    <name type="scientific">Cytobacillus solani</name>
    <dbReference type="NCBI Taxonomy" id="1637975"/>
    <lineage>
        <taxon>Bacteria</taxon>
        <taxon>Bacillati</taxon>
        <taxon>Bacillota</taxon>
        <taxon>Bacilli</taxon>
        <taxon>Bacillales</taxon>
        <taxon>Bacillaceae</taxon>
        <taxon>Cytobacillus</taxon>
    </lineage>
</organism>
<evidence type="ECO:0000313" key="2">
    <source>
        <dbReference type="Proteomes" id="UP000050996"/>
    </source>
</evidence>
<dbReference type="Proteomes" id="UP000050996">
    <property type="component" value="Unassembled WGS sequence"/>
</dbReference>
<proteinExistence type="predicted"/>
<dbReference type="RefSeq" id="WP_056682185.1">
    <property type="nucleotide sequence ID" value="NZ_LJIX01000006.1"/>
</dbReference>